<dbReference type="EMBL" id="JAUUDS010000002">
    <property type="protein sequence ID" value="MDP1026960.1"/>
    <property type="molecule type" value="Genomic_DNA"/>
</dbReference>
<dbReference type="Proteomes" id="UP001230685">
    <property type="component" value="Unassembled WGS sequence"/>
</dbReference>
<organism evidence="1 2">
    <name type="scientific">Sphingomonas aurea</name>
    <dbReference type="NCBI Taxonomy" id="3063994"/>
    <lineage>
        <taxon>Bacteria</taxon>
        <taxon>Pseudomonadati</taxon>
        <taxon>Pseudomonadota</taxon>
        <taxon>Alphaproteobacteria</taxon>
        <taxon>Sphingomonadales</taxon>
        <taxon>Sphingomonadaceae</taxon>
        <taxon>Sphingomonas</taxon>
    </lineage>
</organism>
<keyword evidence="2" id="KW-1185">Reference proteome</keyword>
<gene>
    <name evidence="1" type="ORF">Q5H91_07035</name>
</gene>
<name>A0ABT9EJE8_9SPHN</name>
<evidence type="ECO:0000313" key="1">
    <source>
        <dbReference type="EMBL" id="MDP1026960.1"/>
    </source>
</evidence>
<proteinExistence type="predicted"/>
<reference evidence="1 2" key="1">
    <citation type="submission" date="2023-07" db="EMBL/GenBank/DDBJ databases">
        <authorList>
            <person name="Kim M.K."/>
        </authorList>
    </citation>
    <scope>NUCLEOTIDE SEQUENCE [LARGE SCALE GENOMIC DNA]</scope>
    <source>
        <strain evidence="1 2">KR1UV-12</strain>
    </source>
</reference>
<dbReference type="RefSeq" id="WP_305172592.1">
    <property type="nucleotide sequence ID" value="NZ_JAUUDS010000002.1"/>
</dbReference>
<comment type="caution">
    <text evidence="1">The sequence shown here is derived from an EMBL/GenBank/DDBJ whole genome shotgun (WGS) entry which is preliminary data.</text>
</comment>
<evidence type="ECO:0000313" key="2">
    <source>
        <dbReference type="Proteomes" id="UP001230685"/>
    </source>
</evidence>
<sequence length="109" mass="11502">MGAAAFFLPSSCGGESAPLAVRTANGFINAIDGTLQNLDSIRTPRVDLTADYRSPERGIGSFGVSLNAMRLLKYVLSASNGFVVIDRKNTECGSPDQAFPKYNGNAALD</sequence>
<accession>A0ABT9EJE8</accession>
<protein>
    <submittedName>
        <fullName evidence="1">Uncharacterized protein</fullName>
    </submittedName>
</protein>